<dbReference type="OrthoDB" id="9997027at2759"/>
<evidence type="ECO:0000313" key="1">
    <source>
        <dbReference type="EMBL" id="PVH99946.1"/>
    </source>
</evidence>
<keyword evidence="1" id="KW-0560">Oxidoreductase</keyword>
<evidence type="ECO:0000313" key="2">
    <source>
        <dbReference type="Proteomes" id="UP000244855"/>
    </source>
</evidence>
<dbReference type="SUPFAM" id="SSF48317">
    <property type="entry name" value="Acid phosphatase/Vanadium-dependent haloperoxidase"/>
    <property type="match status" value="1"/>
</dbReference>
<dbReference type="PANTHER" id="PTHR34599">
    <property type="entry name" value="PEROXIDASE-RELATED"/>
    <property type="match status" value="1"/>
</dbReference>
<keyword evidence="2" id="KW-1185">Reference proteome</keyword>
<sequence>MKASLLYTSFAAVANAAYSGDIVQYWVDQSAILVNGTVIGGLPSPPSGWFEAIVQGAVYLAATQSADKSLAFQQLAVSHAAHDSLLWTFHGTRLYATVNSKLKAVLGPIGLNASSADAIAATNIGREAARTVLVARADDGINYFVDYEPKPPAPGVYQATPGGQPVPDTPQAQFLRLFAGLGDVTRFRASPPPNATSPEYEPFLDQVKTQGARNSTVRKPYDTETAYFWRESSPIGWNRLAHAVIGNIYATDVLTSAKFYAQLNYALSNAAIASWDSKYFYNSWRPVTAIRYPSVYLASGRNVSDPNWTPLLSPTPNHQDYLSTHATFGGAAAAVIKIWNNGSDVVDVLLSSNVTVDNVGVITRRITNLTAAAYENGDSRIFGGIHFQFASDVGNEIGAWVGRETVEAFDENWDKF</sequence>
<accession>A0A2V1DP70</accession>
<proteinExistence type="predicted"/>
<dbReference type="Proteomes" id="UP000244855">
    <property type="component" value="Unassembled WGS sequence"/>
</dbReference>
<keyword evidence="1" id="KW-0575">Peroxidase</keyword>
<dbReference type="InterPro" id="IPR052559">
    <property type="entry name" value="V-haloperoxidase"/>
</dbReference>
<reference evidence="1 2" key="1">
    <citation type="journal article" date="2018" name="Sci. Rep.">
        <title>Comparative genomics provides insights into the lifestyle and reveals functional heterogeneity of dark septate endophytic fungi.</title>
        <authorList>
            <person name="Knapp D.G."/>
            <person name="Nemeth J.B."/>
            <person name="Barry K."/>
            <person name="Hainaut M."/>
            <person name="Henrissat B."/>
            <person name="Johnson J."/>
            <person name="Kuo A."/>
            <person name="Lim J.H.P."/>
            <person name="Lipzen A."/>
            <person name="Nolan M."/>
            <person name="Ohm R.A."/>
            <person name="Tamas L."/>
            <person name="Grigoriev I.V."/>
            <person name="Spatafora J.W."/>
            <person name="Nagy L.G."/>
            <person name="Kovacs G.M."/>
        </authorList>
    </citation>
    <scope>NUCLEOTIDE SEQUENCE [LARGE SCALE GENOMIC DNA]</scope>
    <source>
        <strain evidence="1 2">DSE2036</strain>
    </source>
</reference>
<gene>
    <name evidence="1" type="ORF">DM02DRAFT_628951</name>
</gene>
<organism evidence="1 2">
    <name type="scientific">Periconia macrospinosa</name>
    <dbReference type="NCBI Taxonomy" id="97972"/>
    <lineage>
        <taxon>Eukaryota</taxon>
        <taxon>Fungi</taxon>
        <taxon>Dikarya</taxon>
        <taxon>Ascomycota</taxon>
        <taxon>Pezizomycotina</taxon>
        <taxon>Dothideomycetes</taxon>
        <taxon>Pleosporomycetidae</taxon>
        <taxon>Pleosporales</taxon>
        <taxon>Massarineae</taxon>
        <taxon>Periconiaceae</taxon>
        <taxon>Periconia</taxon>
    </lineage>
</organism>
<name>A0A2V1DP70_9PLEO</name>
<dbReference type="InterPro" id="IPR036938">
    <property type="entry name" value="PAP2/HPO_sf"/>
</dbReference>
<dbReference type="GO" id="GO:0004601">
    <property type="term" value="F:peroxidase activity"/>
    <property type="evidence" value="ECO:0007669"/>
    <property type="project" value="UniProtKB-KW"/>
</dbReference>
<dbReference type="AlphaFoldDB" id="A0A2V1DP70"/>
<dbReference type="Gene3D" id="1.10.606.20">
    <property type="match status" value="1"/>
</dbReference>
<dbReference type="EMBL" id="KZ805382">
    <property type="protein sequence ID" value="PVH99946.1"/>
    <property type="molecule type" value="Genomic_DNA"/>
</dbReference>
<dbReference type="CDD" id="cd03398">
    <property type="entry name" value="PAP2_haloperoxidase"/>
    <property type="match status" value="1"/>
</dbReference>
<protein>
    <submittedName>
        <fullName evidence="1">Acid phosphatase/Vanadium-dependent haloperoxidase</fullName>
    </submittedName>
</protein>
<dbReference type="PANTHER" id="PTHR34599:SF1">
    <property type="entry name" value="PHOSPHATIDIC ACID PHOSPHATASE TYPE 2_HALOPEROXIDASE DOMAIN-CONTAINING PROTEIN"/>
    <property type="match status" value="1"/>
</dbReference>